<name>S4PE73_9NEOP</name>
<accession>S4PE73</accession>
<feature type="compositionally biased region" description="Basic and acidic residues" evidence="1">
    <location>
        <begin position="84"/>
        <end position="93"/>
    </location>
</feature>
<reference evidence="2" key="1">
    <citation type="journal article" date="2013" name="BMC Genomics">
        <title>Unscrambling butterfly oogenesis.</title>
        <authorList>
            <person name="Carter J.M."/>
            <person name="Baker S.C."/>
            <person name="Pink R."/>
            <person name="Carter D.R."/>
            <person name="Collins A."/>
            <person name="Tomlin J."/>
            <person name="Gibbs M."/>
            <person name="Breuker C.J."/>
        </authorList>
    </citation>
    <scope>NUCLEOTIDE SEQUENCE</scope>
    <source>
        <tissue evidence="2">Ovary</tissue>
    </source>
</reference>
<feature type="compositionally biased region" description="Basic and acidic residues" evidence="1">
    <location>
        <begin position="15"/>
        <end position="47"/>
    </location>
</feature>
<reference evidence="2" key="2">
    <citation type="submission" date="2013-05" db="EMBL/GenBank/DDBJ databases">
        <authorList>
            <person name="Carter J.-M."/>
            <person name="Baker S.C."/>
            <person name="Pink R."/>
            <person name="Carter D.R.F."/>
            <person name="Collins A."/>
            <person name="Tomlin J."/>
            <person name="Gibbs M."/>
            <person name="Breuker C.J."/>
        </authorList>
    </citation>
    <scope>NUCLEOTIDE SEQUENCE</scope>
    <source>
        <tissue evidence="2">Ovary</tissue>
    </source>
</reference>
<dbReference type="AlphaFoldDB" id="S4PE73"/>
<evidence type="ECO:0000313" key="2">
    <source>
        <dbReference type="EMBL" id="JAA85345.1"/>
    </source>
</evidence>
<dbReference type="EMBL" id="GAIX01007215">
    <property type="protein sequence ID" value="JAA85345.1"/>
    <property type="molecule type" value="Transcribed_RNA"/>
</dbReference>
<evidence type="ECO:0000256" key="1">
    <source>
        <dbReference type="SAM" id="MobiDB-lite"/>
    </source>
</evidence>
<feature type="region of interest" description="Disordered" evidence="1">
    <location>
        <begin position="15"/>
        <end position="93"/>
    </location>
</feature>
<sequence>MGAIQYLTKKRIPESSDGYFRDTRIDDNREQGSQNRYDKYPNREPGRYSDNFAYERTSRFDQDRHLPPNMRRQLSQRGGYRNQYVRDSEQNYG</sequence>
<protein>
    <submittedName>
        <fullName evidence="2">Uncharacterized protein</fullName>
    </submittedName>
</protein>
<feature type="compositionally biased region" description="Basic and acidic residues" evidence="1">
    <location>
        <begin position="56"/>
        <end position="66"/>
    </location>
</feature>
<feature type="non-terminal residue" evidence="2">
    <location>
        <position position="93"/>
    </location>
</feature>
<organism evidence="2">
    <name type="scientific">Pararge aegeria</name>
    <name type="common">speckled wood butterfly</name>
    <dbReference type="NCBI Taxonomy" id="116150"/>
    <lineage>
        <taxon>Eukaryota</taxon>
        <taxon>Metazoa</taxon>
        <taxon>Ecdysozoa</taxon>
        <taxon>Arthropoda</taxon>
        <taxon>Hexapoda</taxon>
        <taxon>Insecta</taxon>
        <taxon>Pterygota</taxon>
        <taxon>Neoptera</taxon>
        <taxon>Endopterygota</taxon>
        <taxon>Lepidoptera</taxon>
        <taxon>Glossata</taxon>
        <taxon>Ditrysia</taxon>
        <taxon>Papilionoidea</taxon>
        <taxon>Nymphalidae</taxon>
        <taxon>Satyrinae</taxon>
        <taxon>Satyrini</taxon>
        <taxon>Parargina</taxon>
        <taxon>Pararge</taxon>
    </lineage>
</organism>
<proteinExistence type="predicted"/>